<protein>
    <submittedName>
        <fullName evidence="2">Uncharacterized protein</fullName>
    </submittedName>
</protein>
<feature type="region of interest" description="Disordered" evidence="1">
    <location>
        <begin position="1"/>
        <end position="75"/>
    </location>
</feature>
<dbReference type="Proteomes" id="UP001501759">
    <property type="component" value="Unassembled WGS sequence"/>
</dbReference>
<reference evidence="3" key="1">
    <citation type="journal article" date="2019" name="Int. J. Syst. Evol. Microbiol.">
        <title>The Global Catalogue of Microorganisms (GCM) 10K type strain sequencing project: providing services to taxonomists for standard genome sequencing and annotation.</title>
        <authorList>
            <consortium name="The Broad Institute Genomics Platform"/>
            <consortium name="The Broad Institute Genome Sequencing Center for Infectious Disease"/>
            <person name="Wu L."/>
            <person name="Ma J."/>
        </authorList>
    </citation>
    <scope>NUCLEOTIDE SEQUENCE [LARGE SCALE GENOMIC DNA]</scope>
    <source>
        <strain evidence="3">JCM 18409</strain>
    </source>
</reference>
<feature type="compositionally biased region" description="Basic and acidic residues" evidence="1">
    <location>
        <begin position="28"/>
        <end position="50"/>
    </location>
</feature>
<evidence type="ECO:0000313" key="2">
    <source>
        <dbReference type="EMBL" id="GAA5027581.1"/>
    </source>
</evidence>
<organism evidence="2 3">
    <name type="scientific">Streptomyces siamensis</name>
    <dbReference type="NCBI Taxonomy" id="1274986"/>
    <lineage>
        <taxon>Bacteria</taxon>
        <taxon>Bacillati</taxon>
        <taxon>Actinomycetota</taxon>
        <taxon>Actinomycetes</taxon>
        <taxon>Kitasatosporales</taxon>
        <taxon>Streptomycetaceae</taxon>
        <taxon>Streptomyces</taxon>
    </lineage>
</organism>
<feature type="compositionally biased region" description="Low complexity" evidence="1">
    <location>
        <begin position="51"/>
        <end position="61"/>
    </location>
</feature>
<comment type="caution">
    <text evidence="2">The sequence shown here is derived from an EMBL/GenBank/DDBJ whole genome shotgun (WGS) entry which is preliminary data.</text>
</comment>
<dbReference type="EMBL" id="BAABKB010000030">
    <property type="protein sequence ID" value="GAA5027581.1"/>
    <property type="molecule type" value="Genomic_DNA"/>
</dbReference>
<gene>
    <name evidence="2" type="ORF">GCM10023335_64480</name>
</gene>
<keyword evidence="3" id="KW-1185">Reference proteome</keyword>
<evidence type="ECO:0000256" key="1">
    <source>
        <dbReference type="SAM" id="MobiDB-lite"/>
    </source>
</evidence>
<proteinExistence type="predicted"/>
<accession>A0ABP9JC92</accession>
<sequence>MPVNQMPVADGATHPPRSYQYRPARGLQRADHRHGPDPPPERRRNAHQTDRATPTRPTAQRPPDRQRNAHGSNRYFVQPFCPDFSVAHAFASPASFTATIGV</sequence>
<evidence type="ECO:0000313" key="3">
    <source>
        <dbReference type="Proteomes" id="UP001501759"/>
    </source>
</evidence>
<name>A0ABP9JC92_9ACTN</name>